<dbReference type="EMBL" id="PYMJ01000070">
    <property type="protein sequence ID" value="PSU42141.1"/>
    <property type="molecule type" value="Genomic_DNA"/>
</dbReference>
<dbReference type="RefSeq" id="WP_107246807.1">
    <property type="nucleotide sequence ID" value="NZ_PYMJ01000070.1"/>
</dbReference>
<sequence length="106" mass="12092">MTIYNFQLTYSISPYGNSSNKENKAAEARRLIKNIAGWESVDEIETTLVGEISFIATGNSEKRKKGQSIVEDKVRTLFEREEVLDHTHSYFSLMIDGLGKHIEFSM</sequence>
<dbReference type="AlphaFoldDB" id="A0A2T3J5Z7"/>
<name>A0A2T3J5Z7_9GAMM</name>
<accession>A0A2T3J5Z7</accession>
<gene>
    <name evidence="1" type="ORF">C9J12_29145</name>
</gene>
<evidence type="ECO:0000313" key="2">
    <source>
        <dbReference type="Proteomes" id="UP000240987"/>
    </source>
</evidence>
<dbReference type="OrthoDB" id="7013727at2"/>
<dbReference type="Proteomes" id="UP000240987">
    <property type="component" value="Unassembled WGS sequence"/>
</dbReference>
<organism evidence="1 2">
    <name type="scientific">Photobacterium frigidiphilum</name>
    <dbReference type="NCBI Taxonomy" id="264736"/>
    <lineage>
        <taxon>Bacteria</taxon>
        <taxon>Pseudomonadati</taxon>
        <taxon>Pseudomonadota</taxon>
        <taxon>Gammaproteobacteria</taxon>
        <taxon>Vibrionales</taxon>
        <taxon>Vibrionaceae</taxon>
        <taxon>Photobacterium</taxon>
    </lineage>
</organism>
<comment type="caution">
    <text evidence="1">The sequence shown here is derived from an EMBL/GenBank/DDBJ whole genome shotgun (WGS) entry which is preliminary data.</text>
</comment>
<evidence type="ECO:0000313" key="1">
    <source>
        <dbReference type="EMBL" id="PSU42141.1"/>
    </source>
</evidence>
<proteinExistence type="predicted"/>
<protein>
    <submittedName>
        <fullName evidence="1">Uncharacterized protein</fullName>
    </submittedName>
</protein>
<reference evidence="1 2" key="1">
    <citation type="submission" date="2018-01" db="EMBL/GenBank/DDBJ databases">
        <title>Whole genome sequencing of Histamine producing bacteria.</title>
        <authorList>
            <person name="Butler K."/>
        </authorList>
    </citation>
    <scope>NUCLEOTIDE SEQUENCE [LARGE SCALE GENOMIC DNA]</scope>
    <source>
        <strain evidence="1 2">JCM 12947</strain>
    </source>
</reference>
<keyword evidence="2" id="KW-1185">Reference proteome</keyword>